<dbReference type="InterPro" id="IPR006530">
    <property type="entry name" value="YD"/>
</dbReference>
<dbReference type="BioCyc" id="SGLO343509:SGP1_RS06710-MONOMER"/>
<reference evidence="1 2" key="1">
    <citation type="journal article" date="2006" name="Genome Res.">
        <title>Massive genome erosion and functional adaptations provide insights into the symbiotic lifestyle of Sodalis glossinidius in the tsetse host.</title>
        <authorList>
            <person name="Toh H."/>
            <person name="Weiss B.L."/>
            <person name="Perkin S.A.H."/>
            <person name="Yamashita A."/>
            <person name="Oshima K."/>
            <person name="Hattori M."/>
            <person name="Aksoy S."/>
        </authorList>
    </citation>
    <scope>NUCLEOTIDE SEQUENCE [LARGE SCALE GENOMIC DNA]</scope>
    <source>
        <strain evidence="2">morsitans</strain>
    </source>
</reference>
<dbReference type="NCBIfam" id="TIGR01643">
    <property type="entry name" value="YD_repeat_2x"/>
    <property type="match status" value="2"/>
</dbReference>
<dbReference type="Proteomes" id="UP000001932">
    <property type="component" value="Chromosome"/>
</dbReference>
<sequence>MTVPVPVQITQYLCNYFYDKWGQLGIILHHDSEQGQYHLIQNDPLTHRQTREQFPYDVASRSVDLRACSSGVVEEHYDAFGRPIKLLRETRSALTTAGCNPTPKARNSRLRRRSLLTHVCHPACELNNIGFLISAVEFQRDDMQWIIRITETLSHHYVNYHYGFHDRVSLVNICGTGDIRYRYDHHDGPPTQVRFMPPYRTPQSPAMPAAAQHVLYERSLDRWGRILTESHGGQRANLWHYEGARPLPIAYTDAGHHSVEYRYHEHMKHALVEIKHADGQRRFSYDAVGRLTSVQDHFLDDTAGPCLRYVYNSQGQLIRETVCGPRNDEGFWTEYEYSLSGRLLQSRDSLGQIQLYNYNRAGRLTALTASEVELQLDYDTFGRLAQHTVTERSTSKGLRRELCYGFFNRVTHRDYSLRATKGRCQGDTDNAEV</sequence>
<dbReference type="OrthoDB" id="6043530at2"/>
<dbReference type="PANTHER" id="PTHR32305">
    <property type="match status" value="1"/>
</dbReference>
<name>Q2NUW9_SODGM</name>
<dbReference type="KEGG" id="sgl:SG0781"/>
<dbReference type="HOGENOM" id="CLU_632975_0_0_6"/>
<protein>
    <submittedName>
        <fullName evidence="1">Uncharacterized protein</fullName>
    </submittedName>
</protein>
<accession>Q2NUW9</accession>
<gene>
    <name evidence="1" type="ordered locus">SG0781</name>
</gene>
<dbReference type="PANTHER" id="PTHR32305:SF15">
    <property type="entry name" value="PROTEIN RHSA-RELATED"/>
    <property type="match status" value="1"/>
</dbReference>
<dbReference type="RefSeq" id="WP_011410644.1">
    <property type="nucleotide sequence ID" value="NC_007712.1"/>
</dbReference>
<proteinExistence type="predicted"/>
<evidence type="ECO:0000313" key="2">
    <source>
        <dbReference type="Proteomes" id="UP000001932"/>
    </source>
</evidence>
<keyword evidence="2" id="KW-1185">Reference proteome</keyword>
<evidence type="ECO:0000313" key="1">
    <source>
        <dbReference type="EMBL" id="BAE74056.1"/>
    </source>
</evidence>
<dbReference type="eggNOG" id="COG3209">
    <property type="taxonomic scope" value="Bacteria"/>
</dbReference>
<dbReference type="Gene3D" id="2.180.10.10">
    <property type="entry name" value="RHS repeat-associated core"/>
    <property type="match status" value="1"/>
</dbReference>
<organism evidence="1 2">
    <name type="scientific">Sodalis glossinidius (strain morsitans)</name>
    <dbReference type="NCBI Taxonomy" id="343509"/>
    <lineage>
        <taxon>Bacteria</taxon>
        <taxon>Pseudomonadati</taxon>
        <taxon>Pseudomonadota</taxon>
        <taxon>Gammaproteobacteria</taxon>
        <taxon>Enterobacterales</taxon>
        <taxon>Bruguierivoracaceae</taxon>
        <taxon>Sodalis</taxon>
    </lineage>
</organism>
<dbReference type="AlphaFoldDB" id="Q2NUW9"/>
<dbReference type="EMBL" id="AP008232">
    <property type="protein sequence ID" value="BAE74056.1"/>
    <property type="molecule type" value="Genomic_DNA"/>
</dbReference>
<dbReference type="InterPro" id="IPR050708">
    <property type="entry name" value="T6SS_VgrG/RHS"/>
</dbReference>